<sequence>MFNDEFNGMKMNISNDEIGHDVEEDQTPTPIVDIVGKHITSHNSHATTKVLGKYFKNTFLNGKGPSTRDMANQLRTKLSCKVSYWKIYKGREIAKSLFVSHFYNAAKAYNTVEFYDHFNQIRDMVPKARQRTSRISSIS</sequence>
<evidence type="ECO:0000313" key="2">
    <source>
        <dbReference type="Proteomes" id="UP000824120"/>
    </source>
</evidence>
<organism evidence="1 2">
    <name type="scientific">Solanum commersonii</name>
    <name type="common">Commerson's wild potato</name>
    <name type="synonym">Commerson's nightshade</name>
    <dbReference type="NCBI Taxonomy" id="4109"/>
    <lineage>
        <taxon>Eukaryota</taxon>
        <taxon>Viridiplantae</taxon>
        <taxon>Streptophyta</taxon>
        <taxon>Embryophyta</taxon>
        <taxon>Tracheophyta</taxon>
        <taxon>Spermatophyta</taxon>
        <taxon>Magnoliopsida</taxon>
        <taxon>eudicotyledons</taxon>
        <taxon>Gunneridae</taxon>
        <taxon>Pentapetalae</taxon>
        <taxon>asterids</taxon>
        <taxon>lamiids</taxon>
        <taxon>Solanales</taxon>
        <taxon>Solanaceae</taxon>
        <taxon>Solanoideae</taxon>
        <taxon>Solaneae</taxon>
        <taxon>Solanum</taxon>
    </lineage>
</organism>
<evidence type="ECO:0000313" key="1">
    <source>
        <dbReference type="EMBL" id="KAG5611998.1"/>
    </source>
</evidence>
<keyword evidence="2" id="KW-1185">Reference proteome</keyword>
<dbReference type="Proteomes" id="UP000824120">
    <property type="component" value="Chromosome 4"/>
</dbReference>
<proteinExistence type="predicted"/>
<dbReference type="EMBL" id="JACXVP010000004">
    <property type="protein sequence ID" value="KAG5611998.1"/>
    <property type="molecule type" value="Genomic_DNA"/>
</dbReference>
<reference evidence="1 2" key="1">
    <citation type="submission" date="2020-09" db="EMBL/GenBank/DDBJ databases">
        <title>De no assembly of potato wild relative species, Solanum commersonii.</title>
        <authorList>
            <person name="Cho K."/>
        </authorList>
    </citation>
    <scope>NUCLEOTIDE SEQUENCE [LARGE SCALE GENOMIC DNA]</scope>
    <source>
        <strain evidence="1">LZ3.2</strain>
        <tissue evidence="1">Leaf</tissue>
    </source>
</reference>
<comment type="caution">
    <text evidence="1">The sequence shown here is derived from an EMBL/GenBank/DDBJ whole genome shotgun (WGS) entry which is preliminary data.</text>
</comment>
<accession>A0A9J5ZK02</accession>
<gene>
    <name evidence="1" type="ORF">H5410_023279</name>
</gene>
<dbReference type="AlphaFoldDB" id="A0A9J5ZK02"/>
<protein>
    <submittedName>
        <fullName evidence="1">Uncharacterized protein</fullName>
    </submittedName>
</protein>
<name>A0A9J5ZK02_SOLCO</name>